<gene>
    <name evidence="3" type="ORF">EZ456_15525</name>
</gene>
<evidence type="ECO:0000259" key="2">
    <source>
        <dbReference type="Pfam" id="PF02698"/>
    </source>
</evidence>
<dbReference type="EMBL" id="SJSO01000013">
    <property type="protein sequence ID" value="TCD25440.1"/>
    <property type="molecule type" value="Genomic_DNA"/>
</dbReference>
<dbReference type="OrthoDB" id="1092058at2"/>
<keyword evidence="1" id="KW-0732">Signal</keyword>
<dbReference type="Gene3D" id="3.40.50.620">
    <property type="entry name" value="HUPs"/>
    <property type="match status" value="1"/>
</dbReference>
<feature type="domain" description="DUF218" evidence="2">
    <location>
        <begin position="252"/>
        <end position="349"/>
    </location>
</feature>
<dbReference type="AlphaFoldDB" id="A0A4R0Q014"/>
<evidence type="ECO:0000256" key="1">
    <source>
        <dbReference type="SAM" id="SignalP"/>
    </source>
</evidence>
<accession>A0A4R0Q014</accession>
<evidence type="ECO:0000313" key="3">
    <source>
        <dbReference type="EMBL" id="TCD25440.1"/>
    </source>
</evidence>
<evidence type="ECO:0000313" key="4">
    <source>
        <dbReference type="Proteomes" id="UP000293925"/>
    </source>
</evidence>
<reference evidence="3 4" key="1">
    <citation type="submission" date="2019-02" db="EMBL/GenBank/DDBJ databases">
        <title>Pedobacter sp. RP-3-21 sp. nov., isolated from Arctic soil.</title>
        <authorList>
            <person name="Dahal R.H."/>
        </authorList>
    </citation>
    <scope>NUCLEOTIDE SEQUENCE [LARGE SCALE GENOMIC DNA]</scope>
    <source>
        <strain evidence="3 4">RP-3-21</strain>
    </source>
</reference>
<dbReference type="Pfam" id="PF02698">
    <property type="entry name" value="DUF218"/>
    <property type="match status" value="1"/>
</dbReference>
<dbReference type="InterPro" id="IPR014729">
    <property type="entry name" value="Rossmann-like_a/b/a_fold"/>
</dbReference>
<feature type="signal peptide" evidence="1">
    <location>
        <begin position="1"/>
        <end position="19"/>
    </location>
</feature>
<comment type="caution">
    <text evidence="3">The sequence shown here is derived from an EMBL/GenBank/DDBJ whole genome shotgun (WGS) entry which is preliminary data.</text>
</comment>
<dbReference type="RefSeq" id="WP_131531667.1">
    <property type="nucleotide sequence ID" value="NZ_SJSO01000013.1"/>
</dbReference>
<name>A0A4R0Q014_9SPHI</name>
<proteinExistence type="predicted"/>
<dbReference type="CDD" id="cd06259">
    <property type="entry name" value="YdcF-like"/>
    <property type="match status" value="1"/>
</dbReference>
<organism evidence="3 4">
    <name type="scientific">Pedobacter psychrodurus</name>
    <dbReference type="NCBI Taxonomy" id="2530456"/>
    <lineage>
        <taxon>Bacteria</taxon>
        <taxon>Pseudomonadati</taxon>
        <taxon>Bacteroidota</taxon>
        <taxon>Sphingobacteriia</taxon>
        <taxon>Sphingobacteriales</taxon>
        <taxon>Sphingobacteriaceae</taxon>
        <taxon>Pedobacter</taxon>
    </lineage>
</organism>
<protein>
    <submittedName>
        <fullName evidence="3">YdcF family protein</fullName>
    </submittedName>
</protein>
<dbReference type="InterPro" id="IPR003848">
    <property type="entry name" value="DUF218"/>
</dbReference>
<feature type="chain" id="PRO_5021003814" evidence="1">
    <location>
        <begin position="20"/>
        <end position="415"/>
    </location>
</feature>
<keyword evidence="4" id="KW-1185">Reference proteome</keyword>
<sequence>MKFLYPFLVFCLFCQGLFAQDVPMQSYQLIKTRNEVQYKNYYLLSLFQQLPELRKILSTDTALNNLYKLKTAQVNEAVKTCKTDIACYAKALKFTNEEIASIGNRLALLYTENNPLGNLVKNHLIPSGCYAMFAKEQHKTLLVKAWEQDANAVNYTIGVYVEGNKPNYPKIDSISFSLKDKAFAELTAASASLALQSNNNLFFEPSMQFALEALELNERNDAADYEPMVKGVNLAAINQIKKTDWKKYPYSVILVPGAGPEEKEVALSPGGMIRCRLAAIQYQKGKAPFIVVSGGRVHPYKTKFSEAYEMKKFLMEKLQIPESAIIMEPHARHTTTNLRNCARLMFRYGMPIDKPGLACTVRSQSYSITNLLPERCKKELGYYPYKNGKRISDTESEFYLNTASLQIDFDEPLDP</sequence>
<dbReference type="Proteomes" id="UP000293925">
    <property type="component" value="Unassembled WGS sequence"/>
</dbReference>